<accession>A0A545UGZ0</accession>
<dbReference type="PRINTS" id="PR00598">
    <property type="entry name" value="HTHMARR"/>
</dbReference>
<dbReference type="PANTHER" id="PTHR33164">
    <property type="entry name" value="TRANSCRIPTIONAL REGULATOR, MARR FAMILY"/>
    <property type="match status" value="1"/>
</dbReference>
<dbReference type="InterPro" id="IPR036388">
    <property type="entry name" value="WH-like_DNA-bd_sf"/>
</dbReference>
<dbReference type="Gene3D" id="1.10.10.10">
    <property type="entry name" value="Winged helix-like DNA-binding domain superfamily/Winged helix DNA-binding domain"/>
    <property type="match status" value="1"/>
</dbReference>
<keyword evidence="3" id="KW-1185">Reference proteome</keyword>
<proteinExistence type="predicted"/>
<dbReference type="Proteomes" id="UP000315439">
    <property type="component" value="Unassembled WGS sequence"/>
</dbReference>
<dbReference type="PROSITE" id="PS50995">
    <property type="entry name" value="HTH_MARR_2"/>
    <property type="match status" value="1"/>
</dbReference>
<evidence type="ECO:0000313" key="3">
    <source>
        <dbReference type="Proteomes" id="UP000315439"/>
    </source>
</evidence>
<dbReference type="InterPro" id="IPR039422">
    <property type="entry name" value="MarR/SlyA-like"/>
</dbReference>
<dbReference type="RefSeq" id="WP_142892187.1">
    <property type="nucleotide sequence ID" value="NZ_ML660161.1"/>
</dbReference>
<dbReference type="AlphaFoldDB" id="A0A545UGZ0"/>
<dbReference type="EMBL" id="VIKS01000003">
    <property type="protein sequence ID" value="TQV88735.1"/>
    <property type="molecule type" value="Genomic_DNA"/>
</dbReference>
<comment type="caution">
    <text evidence="2">The sequence shown here is derived from an EMBL/GenBank/DDBJ whole genome shotgun (WGS) entry which is preliminary data.</text>
</comment>
<organism evidence="2 3">
    <name type="scientific">Aliikangiella coralliicola</name>
    <dbReference type="NCBI Taxonomy" id="2592383"/>
    <lineage>
        <taxon>Bacteria</taxon>
        <taxon>Pseudomonadati</taxon>
        <taxon>Pseudomonadota</taxon>
        <taxon>Gammaproteobacteria</taxon>
        <taxon>Oceanospirillales</taxon>
        <taxon>Pleioneaceae</taxon>
        <taxon>Aliikangiella</taxon>
    </lineage>
</organism>
<dbReference type="SUPFAM" id="SSF46785">
    <property type="entry name" value="Winged helix' DNA-binding domain"/>
    <property type="match status" value="1"/>
</dbReference>
<reference evidence="2 3" key="1">
    <citation type="submission" date="2019-07" db="EMBL/GenBank/DDBJ databases">
        <title>Draft genome for Aliikangiella sp. M105.</title>
        <authorList>
            <person name="Wang G."/>
        </authorList>
    </citation>
    <scope>NUCLEOTIDE SEQUENCE [LARGE SCALE GENOMIC DNA]</scope>
    <source>
        <strain evidence="2 3">M105</strain>
    </source>
</reference>
<dbReference type="OrthoDB" id="5432081at2"/>
<evidence type="ECO:0000259" key="1">
    <source>
        <dbReference type="PROSITE" id="PS50995"/>
    </source>
</evidence>
<dbReference type="SMART" id="SM00347">
    <property type="entry name" value="HTH_MARR"/>
    <property type="match status" value="1"/>
</dbReference>
<dbReference type="InterPro" id="IPR036390">
    <property type="entry name" value="WH_DNA-bd_sf"/>
</dbReference>
<feature type="domain" description="HTH marR-type" evidence="1">
    <location>
        <begin position="1"/>
        <end position="145"/>
    </location>
</feature>
<dbReference type="GO" id="GO:0003700">
    <property type="term" value="F:DNA-binding transcription factor activity"/>
    <property type="evidence" value="ECO:0007669"/>
    <property type="project" value="InterPro"/>
</dbReference>
<sequence>MNKKPSDEVVMAWVYLLKAQNAAMGHVEAMFKKGGLPPFSWYDVLWELEKEDAVGLRQFQLEERLLVSQYGLSRLLTRIEKAEYVERLPCSEDGRGHRVVITRPGKKIRAKMWEVYSQAINTAVGDRLSDKQCEQLKRLLANLVD</sequence>
<evidence type="ECO:0000313" key="2">
    <source>
        <dbReference type="EMBL" id="TQV88735.1"/>
    </source>
</evidence>
<dbReference type="InterPro" id="IPR000835">
    <property type="entry name" value="HTH_MarR-typ"/>
</dbReference>
<dbReference type="Pfam" id="PF12802">
    <property type="entry name" value="MarR_2"/>
    <property type="match status" value="1"/>
</dbReference>
<gene>
    <name evidence="2" type="ORF">FLL46_04175</name>
</gene>
<name>A0A545UGZ0_9GAMM</name>
<dbReference type="GO" id="GO:0006950">
    <property type="term" value="P:response to stress"/>
    <property type="evidence" value="ECO:0007669"/>
    <property type="project" value="TreeGrafter"/>
</dbReference>
<protein>
    <submittedName>
        <fullName evidence="2">Winged helix-turn-helix transcriptional regulator</fullName>
    </submittedName>
</protein>
<dbReference type="PANTHER" id="PTHR33164:SF104">
    <property type="entry name" value="TRANSCRIPTIONAL REGULATORY PROTEIN"/>
    <property type="match status" value="1"/>
</dbReference>